<accession>A0A0D2DTA9</accession>
<dbReference type="InterPro" id="IPR053178">
    <property type="entry name" value="Osmoadaptation_assoc"/>
</dbReference>
<gene>
    <name evidence="1" type="ORF">PV06_04118</name>
</gene>
<evidence type="ECO:0000313" key="1">
    <source>
        <dbReference type="EMBL" id="KIW45760.1"/>
    </source>
</evidence>
<sequence length="597" mass="67114">MDPGLSSVEQVVVSQALHHLCYCILNHDFLLRQMMSNTTTRLPVGFVINALQSGLYHATEFNRVLKSALEAGCKTVSSFLSYACLFCATIHAVYRHSDNQAVRDQAFKDLKFALSFLQRKARYWPNSATMRPSCGQCIKADVRCEGYIQPRIFVHTSQKHADASAQTQRFIPESYAAPPRTESGAFPVSPKTTSSMVSSIISELEQSLGSVAFQCQCLDNFWTSLLPNSREFPKSASNYSTAGWTRIVQGLCERHSLVRLAVVANALSLLGDQSGQGFIVVQAWHVYGRSLEILARSLPAMNDTNGDELLATSILLAQYEGARSRHSAFSSGQRWNRHALGEKAILTARNPNSFTDGYSHQLLIDSRLHLTYPDLRHRKRSTFASLEWKTTPWLLKPKDTKNELIDVLVDIPAIMEDFDALTDSTPKKVDNQVSGHQQLEERCWILDAQLQRWSNTSGLTTVNFVANEVSGEPQATTIPTSEDFAMAHLGLIYWTVCLLLYQHMYQLGKINPTGTDLPERVEPRQYCRRIALLLPYFAKSNLGEFFINMTAFPAITIARFLDRYDTPGQSSEERKLLQSAFGGTYKRRIDNFLGTWP</sequence>
<evidence type="ECO:0008006" key="3">
    <source>
        <dbReference type="Google" id="ProtNLM"/>
    </source>
</evidence>
<dbReference type="GeneID" id="27356192"/>
<name>A0A0D2DTA9_9EURO</name>
<keyword evidence="2" id="KW-1185">Reference proteome</keyword>
<dbReference type="HOGENOM" id="CLU_021599_2_2_1"/>
<dbReference type="PANTHER" id="PTHR38111">
    <property type="entry name" value="ZN(2)-C6 FUNGAL-TYPE DOMAIN-CONTAINING PROTEIN-RELATED"/>
    <property type="match status" value="1"/>
</dbReference>
<dbReference type="VEuPathDB" id="FungiDB:PV06_04118"/>
<evidence type="ECO:0000313" key="2">
    <source>
        <dbReference type="Proteomes" id="UP000053342"/>
    </source>
</evidence>
<dbReference type="RefSeq" id="XP_016265976.1">
    <property type="nucleotide sequence ID" value="XM_016404971.1"/>
</dbReference>
<proteinExistence type="predicted"/>
<dbReference type="STRING" id="215243.A0A0D2DTA9"/>
<dbReference type="Proteomes" id="UP000053342">
    <property type="component" value="Unassembled WGS sequence"/>
</dbReference>
<dbReference type="AlphaFoldDB" id="A0A0D2DTA9"/>
<reference evidence="1 2" key="1">
    <citation type="submission" date="2015-01" db="EMBL/GenBank/DDBJ databases">
        <title>The Genome Sequence of Exophiala oligosperma CBS72588.</title>
        <authorList>
            <consortium name="The Broad Institute Genomics Platform"/>
            <person name="Cuomo C."/>
            <person name="de Hoog S."/>
            <person name="Gorbushina A."/>
            <person name="Stielow B."/>
            <person name="Teixiera M."/>
            <person name="Abouelleil A."/>
            <person name="Chapman S.B."/>
            <person name="Priest M."/>
            <person name="Young S.K."/>
            <person name="Wortman J."/>
            <person name="Nusbaum C."/>
            <person name="Birren B."/>
        </authorList>
    </citation>
    <scope>NUCLEOTIDE SEQUENCE [LARGE SCALE GENOMIC DNA]</scope>
    <source>
        <strain evidence="1 2">CBS 72588</strain>
    </source>
</reference>
<dbReference type="OrthoDB" id="3525185at2759"/>
<protein>
    <recommendedName>
        <fullName evidence="3">Zn(2)-C6 fungal-type domain-containing protein</fullName>
    </recommendedName>
</protein>
<organism evidence="1 2">
    <name type="scientific">Exophiala oligosperma</name>
    <dbReference type="NCBI Taxonomy" id="215243"/>
    <lineage>
        <taxon>Eukaryota</taxon>
        <taxon>Fungi</taxon>
        <taxon>Dikarya</taxon>
        <taxon>Ascomycota</taxon>
        <taxon>Pezizomycotina</taxon>
        <taxon>Eurotiomycetes</taxon>
        <taxon>Chaetothyriomycetidae</taxon>
        <taxon>Chaetothyriales</taxon>
        <taxon>Herpotrichiellaceae</taxon>
        <taxon>Exophiala</taxon>
    </lineage>
</organism>
<dbReference type="PANTHER" id="PTHR38111:SF11">
    <property type="entry name" value="TRANSCRIPTION FACTOR DOMAIN-CONTAINING PROTEIN-RELATED"/>
    <property type="match status" value="1"/>
</dbReference>
<dbReference type="EMBL" id="KN847334">
    <property type="protein sequence ID" value="KIW45760.1"/>
    <property type="molecule type" value="Genomic_DNA"/>
</dbReference>